<accession>A0A918MDT5</accession>
<evidence type="ECO:0000256" key="2">
    <source>
        <dbReference type="SAM" id="Phobius"/>
    </source>
</evidence>
<keyword evidence="2" id="KW-0472">Membrane</keyword>
<dbReference type="Proteomes" id="UP000618795">
    <property type="component" value="Unassembled WGS sequence"/>
</dbReference>
<feature type="compositionally biased region" description="Basic residues" evidence="1">
    <location>
        <begin position="65"/>
        <end position="74"/>
    </location>
</feature>
<evidence type="ECO:0000313" key="3">
    <source>
        <dbReference type="EMBL" id="GGV10127.1"/>
    </source>
</evidence>
<evidence type="ECO:0000313" key="4">
    <source>
        <dbReference type="Proteomes" id="UP000618795"/>
    </source>
</evidence>
<feature type="region of interest" description="Disordered" evidence="1">
    <location>
        <begin position="1"/>
        <end position="74"/>
    </location>
</feature>
<dbReference type="InterPro" id="IPR021373">
    <property type="entry name" value="DUF2993"/>
</dbReference>
<proteinExistence type="predicted"/>
<evidence type="ECO:0000256" key="1">
    <source>
        <dbReference type="SAM" id="MobiDB-lite"/>
    </source>
</evidence>
<protein>
    <recommendedName>
        <fullName evidence="5">DUF2993 domain-containing protein</fullName>
    </recommendedName>
</protein>
<sequence length="416" mass="45518">MRTPHTTTHHAAQSDGPPPEQVPSRRNPYDELALLADDPLDEFLTEDGTPARQEDEAEEPWAPPNHRRGSRRRNRATGLPTVARFLVWALTLACLVTLADRWALLYAEHKASEQLKDKLHLAAAPEVRIGGFPFLTQLAARRLDSVQVTVPDIPAHRVTLTQVTATAHDIRIDGDGPTTVRGALVRQLHGQVLLSFADMNRELGASQVAFTAQGPDRVRAHGTLRMAGRDLSVRADARIRRDGDRGIATSVDGIRLDIDDLATYRPGTGPTEGLHLTRAAARRLTRQAEKIRAFLALPEIVHRLGVPDSAVRAALHDEDKLHRLTGAPRFLHQLTRVNLVDAAVAHPALLQRLGLDPSLLTALTKLTRPQIADRFSFAVQLPKPPGGTMRLQRVTVGQDGIHVDVSGAGLLVGHPR</sequence>
<feature type="transmembrane region" description="Helical" evidence="2">
    <location>
        <begin position="76"/>
        <end position="99"/>
    </location>
</feature>
<reference evidence="3" key="1">
    <citation type="journal article" date="2014" name="Int. J. Syst. Evol. Microbiol.">
        <title>Complete genome sequence of Corynebacterium casei LMG S-19264T (=DSM 44701T), isolated from a smear-ripened cheese.</title>
        <authorList>
            <consortium name="US DOE Joint Genome Institute (JGI-PGF)"/>
            <person name="Walter F."/>
            <person name="Albersmeier A."/>
            <person name="Kalinowski J."/>
            <person name="Ruckert C."/>
        </authorList>
    </citation>
    <scope>NUCLEOTIDE SEQUENCE</scope>
    <source>
        <strain evidence="3">JCM 4369</strain>
    </source>
</reference>
<keyword evidence="2" id="KW-1133">Transmembrane helix</keyword>
<evidence type="ECO:0008006" key="5">
    <source>
        <dbReference type="Google" id="ProtNLM"/>
    </source>
</evidence>
<dbReference type="EMBL" id="BMTD01000013">
    <property type="protein sequence ID" value="GGV10127.1"/>
    <property type="molecule type" value="Genomic_DNA"/>
</dbReference>
<reference evidence="3" key="2">
    <citation type="submission" date="2020-09" db="EMBL/GenBank/DDBJ databases">
        <authorList>
            <person name="Sun Q."/>
            <person name="Ohkuma M."/>
        </authorList>
    </citation>
    <scope>NUCLEOTIDE SEQUENCE</scope>
    <source>
        <strain evidence="3">JCM 4369</strain>
    </source>
</reference>
<dbReference type="RefSeq" id="WP_191876266.1">
    <property type="nucleotide sequence ID" value="NZ_BMTD01000013.1"/>
</dbReference>
<dbReference type="AlphaFoldDB" id="A0A918MDT5"/>
<dbReference type="Pfam" id="PF11209">
    <property type="entry name" value="LmeA"/>
    <property type="match status" value="1"/>
</dbReference>
<keyword evidence="4" id="KW-1185">Reference proteome</keyword>
<gene>
    <name evidence="3" type="ORF">GCM10010260_55910</name>
</gene>
<keyword evidence="2" id="KW-0812">Transmembrane</keyword>
<feature type="compositionally biased region" description="Polar residues" evidence="1">
    <location>
        <begin position="1"/>
        <end position="11"/>
    </location>
</feature>
<name>A0A918MDT5_9ACTN</name>
<organism evidence="3 4">
    <name type="scientific">Streptomyces filipinensis</name>
    <dbReference type="NCBI Taxonomy" id="66887"/>
    <lineage>
        <taxon>Bacteria</taxon>
        <taxon>Bacillati</taxon>
        <taxon>Actinomycetota</taxon>
        <taxon>Actinomycetes</taxon>
        <taxon>Kitasatosporales</taxon>
        <taxon>Streptomycetaceae</taxon>
        <taxon>Streptomyces</taxon>
    </lineage>
</organism>
<comment type="caution">
    <text evidence="3">The sequence shown here is derived from an EMBL/GenBank/DDBJ whole genome shotgun (WGS) entry which is preliminary data.</text>
</comment>